<dbReference type="Proteomes" id="UP000650616">
    <property type="component" value="Unassembled WGS sequence"/>
</dbReference>
<evidence type="ECO:0000256" key="3">
    <source>
        <dbReference type="ARBA" id="ARBA00022705"/>
    </source>
</evidence>
<keyword evidence="4" id="KW-0239">DNA-directed DNA polymerase</keyword>
<evidence type="ECO:0000256" key="1">
    <source>
        <dbReference type="ARBA" id="ARBA00022679"/>
    </source>
</evidence>
<dbReference type="GO" id="GO:0009360">
    <property type="term" value="C:DNA polymerase III complex"/>
    <property type="evidence" value="ECO:0007669"/>
    <property type="project" value="TreeGrafter"/>
</dbReference>
<dbReference type="GO" id="GO:0006261">
    <property type="term" value="P:DNA-templated DNA replication"/>
    <property type="evidence" value="ECO:0007669"/>
    <property type="project" value="TreeGrafter"/>
</dbReference>
<name>A0AAW3ZW14_9BACT</name>
<gene>
    <name evidence="5" type="ORF">CCAL9337_06270</name>
</gene>
<reference evidence="5 6" key="1">
    <citation type="submission" date="2015-08" db="EMBL/GenBank/DDBJ databases">
        <title>Comparative genomics of the Campylobacter concisus group.</title>
        <authorList>
            <person name="Yee E."/>
            <person name="Chapman M.H."/>
            <person name="Huynh S."/>
            <person name="Bono J.L."/>
            <person name="On S.L."/>
            <person name="St Leger J."/>
            <person name="Foster G."/>
            <person name="Parker C.T."/>
            <person name="Miller W.G."/>
        </authorList>
    </citation>
    <scope>NUCLEOTIDE SEQUENCE [LARGE SCALE GENOMIC DNA]</scope>
    <source>
        <strain evidence="5 6">RM9337</strain>
    </source>
</reference>
<dbReference type="GO" id="GO:0003677">
    <property type="term" value="F:DNA binding"/>
    <property type="evidence" value="ECO:0007669"/>
    <property type="project" value="InterPro"/>
</dbReference>
<organism evidence="5 6">
    <name type="scientific">Campylobacter californiensis</name>
    <dbReference type="NCBI Taxonomy" id="1032243"/>
    <lineage>
        <taxon>Bacteria</taxon>
        <taxon>Pseudomonadati</taxon>
        <taxon>Campylobacterota</taxon>
        <taxon>Epsilonproteobacteria</taxon>
        <taxon>Campylobacterales</taxon>
        <taxon>Campylobacteraceae</taxon>
        <taxon>Campylobacter</taxon>
    </lineage>
</organism>
<evidence type="ECO:0000313" key="6">
    <source>
        <dbReference type="Proteomes" id="UP000650616"/>
    </source>
</evidence>
<keyword evidence="1" id="KW-0808">Transferase</keyword>
<evidence type="ECO:0000313" key="5">
    <source>
        <dbReference type="EMBL" id="MBE3608326.1"/>
    </source>
</evidence>
<evidence type="ECO:0000256" key="4">
    <source>
        <dbReference type="ARBA" id="ARBA00022932"/>
    </source>
</evidence>
<dbReference type="Gene3D" id="3.40.50.300">
    <property type="entry name" value="P-loop containing nucleotide triphosphate hydrolases"/>
    <property type="match status" value="1"/>
</dbReference>
<keyword evidence="6" id="KW-1185">Reference proteome</keyword>
<dbReference type="GO" id="GO:0003887">
    <property type="term" value="F:DNA-directed DNA polymerase activity"/>
    <property type="evidence" value="ECO:0007669"/>
    <property type="project" value="UniProtKB-KW"/>
</dbReference>
<evidence type="ECO:0000256" key="2">
    <source>
        <dbReference type="ARBA" id="ARBA00022695"/>
    </source>
</evidence>
<dbReference type="PANTHER" id="PTHR34388">
    <property type="entry name" value="DNA POLYMERASE III SUBUNIT DELTA"/>
    <property type="match status" value="1"/>
</dbReference>
<dbReference type="NCBIfam" id="TIGR01128">
    <property type="entry name" value="holA"/>
    <property type="match status" value="1"/>
</dbReference>
<dbReference type="PANTHER" id="PTHR34388:SF1">
    <property type="entry name" value="DNA POLYMERASE III SUBUNIT DELTA"/>
    <property type="match status" value="1"/>
</dbReference>
<dbReference type="EMBL" id="LIWG01000007">
    <property type="protein sequence ID" value="MBE3608326.1"/>
    <property type="molecule type" value="Genomic_DNA"/>
</dbReference>
<sequence>MYKRELENALLNGKIANYFLLFGADEYQIELFAKEILTLYKKEETNILSLYFNEYDYARALSHLSEPSLFGGENLLHIKTDKKIASKELKELIKACEKDKNNFFLYEFYESDTKITTEAQRTFGLNFARFFKPNNPEEALQLLARQAGKIGLNITKNALYELYFIHNENLYLAAGELNKLASLNTHIEQGTVRKLVFGLGSVNFDDFFNKFISLKDIKKDFFTYEQDPIFNEILFINSLYKSFFRLFKLYSYIKINGKFDIKEAIGYAPPQNVANALKTQSLSLNLKTYADVFIQLNLAESELKTNPGIDKSAYLLSTILNLQNIISTAKIK</sequence>
<dbReference type="AlphaFoldDB" id="A0AAW3ZW14"/>
<accession>A0AAW3ZW14</accession>
<dbReference type="RefSeq" id="WP_170016483.1">
    <property type="nucleotide sequence ID" value="NZ_CP012545.1"/>
</dbReference>
<dbReference type="InterPro" id="IPR005790">
    <property type="entry name" value="DNA_polIII_delta"/>
</dbReference>
<keyword evidence="2" id="KW-0548">Nucleotidyltransferase</keyword>
<dbReference type="SUPFAM" id="SSF52540">
    <property type="entry name" value="P-loop containing nucleoside triphosphate hydrolases"/>
    <property type="match status" value="1"/>
</dbReference>
<keyword evidence="3" id="KW-0235">DNA replication</keyword>
<dbReference type="NCBIfam" id="NF006301">
    <property type="entry name" value="PRK08487.1-4"/>
    <property type="match status" value="1"/>
</dbReference>
<comment type="caution">
    <text evidence="5">The sequence shown here is derived from an EMBL/GenBank/DDBJ whole genome shotgun (WGS) entry which is preliminary data.</text>
</comment>
<dbReference type="InterPro" id="IPR027417">
    <property type="entry name" value="P-loop_NTPase"/>
</dbReference>
<proteinExistence type="predicted"/>
<protein>
    <submittedName>
        <fullName evidence="5">DNA polymerase III subunit delta</fullName>
    </submittedName>
</protein>